<dbReference type="InterPro" id="IPR053137">
    <property type="entry name" value="NLR-like"/>
</dbReference>
<dbReference type="HOGENOM" id="CLU_000288_125_11_1"/>
<evidence type="ECO:0000313" key="2">
    <source>
        <dbReference type="Proteomes" id="UP000027265"/>
    </source>
</evidence>
<evidence type="ECO:0008006" key="3">
    <source>
        <dbReference type="Google" id="ProtNLM"/>
    </source>
</evidence>
<name>A0A067P295_9AGAM</name>
<dbReference type="Pfam" id="PF13424">
    <property type="entry name" value="TPR_12"/>
    <property type="match status" value="1"/>
</dbReference>
<dbReference type="AlphaFoldDB" id="A0A067P295"/>
<dbReference type="InParanoid" id="A0A067P295"/>
<organism evidence="1 2">
    <name type="scientific">Jaapia argillacea MUCL 33604</name>
    <dbReference type="NCBI Taxonomy" id="933084"/>
    <lineage>
        <taxon>Eukaryota</taxon>
        <taxon>Fungi</taxon>
        <taxon>Dikarya</taxon>
        <taxon>Basidiomycota</taxon>
        <taxon>Agaricomycotina</taxon>
        <taxon>Agaricomycetes</taxon>
        <taxon>Agaricomycetidae</taxon>
        <taxon>Jaapiales</taxon>
        <taxon>Jaapiaceae</taxon>
        <taxon>Jaapia</taxon>
    </lineage>
</organism>
<dbReference type="SUPFAM" id="SSF48452">
    <property type="entry name" value="TPR-like"/>
    <property type="match status" value="1"/>
</dbReference>
<evidence type="ECO:0000313" key="1">
    <source>
        <dbReference type="EMBL" id="KDQ49043.1"/>
    </source>
</evidence>
<dbReference type="PANTHER" id="PTHR46082:SF6">
    <property type="entry name" value="AAA+ ATPASE DOMAIN-CONTAINING PROTEIN-RELATED"/>
    <property type="match status" value="1"/>
</dbReference>
<dbReference type="Gene3D" id="1.25.40.10">
    <property type="entry name" value="Tetratricopeptide repeat domain"/>
    <property type="match status" value="1"/>
</dbReference>
<dbReference type="OrthoDB" id="3038484at2759"/>
<protein>
    <recommendedName>
        <fullName evidence="3">Kinesin light chain</fullName>
    </recommendedName>
</protein>
<reference evidence="2" key="1">
    <citation type="journal article" date="2014" name="Proc. Natl. Acad. Sci. U.S.A.">
        <title>Extensive sampling of basidiomycete genomes demonstrates inadequacy of the white-rot/brown-rot paradigm for wood decay fungi.</title>
        <authorList>
            <person name="Riley R."/>
            <person name="Salamov A.A."/>
            <person name="Brown D.W."/>
            <person name="Nagy L.G."/>
            <person name="Floudas D."/>
            <person name="Held B.W."/>
            <person name="Levasseur A."/>
            <person name="Lombard V."/>
            <person name="Morin E."/>
            <person name="Otillar R."/>
            <person name="Lindquist E.A."/>
            <person name="Sun H."/>
            <person name="LaButti K.M."/>
            <person name="Schmutz J."/>
            <person name="Jabbour D."/>
            <person name="Luo H."/>
            <person name="Baker S.E."/>
            <person name="Pisabarro A.G."/>
            <person name="Walton J.D."/>
            <person name="Blanchette R.A."/>
            <person name="Henrissat B."/>
            <person name="Martin F."/>
            <person name="Cullen D."/>
            <person name="Hibbett D.S."/>
            <person name="Grigoriev I.V."/>
        </authorList>
    </citation>
    <scope>NUCLEOTIDE SEQUENCE [LARGE SCALE GENOMIC DNA]</scope>
    <source>
        <strain evidence="2">MUCL 33604</strain>
    </source>
</reference>
<dbReference type="InterPro" id="IPR011990">
    <property type="entry name" value="TPR-like_helical_dom_sf"/>
</dbReference>
<proteinExistence type="predicted"/>
<gene>
    <name evidence="1" type="ORF">JAAARDRAFT_144019</name>
</gene>
<dbReference type="PANTHER" id="PTHR46082">
    <property type="entry name" value="ATP/GTP-BINDING PROTEIN-RELATED"/>
    <property type="match status" value="1"/>
</dbReference>
<accession>A0A067P295</accession>
<dbReference type="Proteomes" id="UP000027265">
    <property type="component" value="Unassembled WGS sequence"/>
</dbReference>
<sequence>MANLAATYCNQERWNEAEGLQIAVMEARKRLLGEEHPDTLGSMGNLALTYKNQGRWKEAEGLEMAVMKARKRLLGEEHPDTLKA</sequence>
<dbReference type="EMBL" id="KL197836">
    <property type="protein sequence ID" value="KDQ49043.1"/>
    <property type="molecule type" value="Genomic_DNA"/>
</dbReference>
<dbReference type="STRING" id="933084.A0A067P295"/>
<keyword evidence="2" id="KW-1185">Reference proteome</keyword>